<keyword evidence="6" id="KW-0742">SOS response</keyword>
<evidence type="ECO:0000313" key="10">
    <source>
        <dbReference type="Proteomes" id="UP000038750"/>
    </source>
</evidence>
<keyword evidence="4 7" id="KW-0068">Autocatalytic cleavage</keyword>
<dbReference type="PRINTS" id="PR00726">
    <property type="entry name" value="LEXASERPTASE"/>
</dbReference>
<comment type="similarity">
    <text evidence="1 7">Belongs to the peptidase S24 family.</text>
</comment>
<sequence length="141" mass="15389">MKIQFLSSAGIDLPTSTIPLFADHCVAGFPSPAQDYIEQSLDLNDYCVPHPVSTFYLIAQGESMVQAGILSGDLLVVDKSLQAEHGDIVIAALDGEFTVKQLCTRPTLCLMPMNPAYSPIYVEPDQLEIFGVVTYAIHRTK</sequence>
<dbReference type="GO" id="GO:0003677">
    <property type="term" value="F:DNA binding"/>
    <property type="evidence" value="ECO:0007669"/>
    <property type="project" value="InterPro"/>
</dbReference>
<dbReference type="GO" id="GO:0006355">
    <property type="term" value="P:regulation of DNA-templated transcription"/>
    <property type="evidence" value="ECO:0007669"/>
    <property type="project" value="InterPro"/>
</dbReference>
<dbReference type="AlphaFoldDB" id="A0A0T9MU29"/>
<dbReference type="EMBL" id="CPZJ01000019">
    <property type="protein sequence ID" value="CNG47927.1"/>
    <property type="molecule type" value="Genomic_DNA"/>
</dbReference>
<evidence type="ECO:0000259" key="8">
    <source>
        <dbReference type="Pfam" id="PF00717"/>
    </source>
</evidence>
<dbReference type="PANTHER" id="PTHR33516:SF2">
    <property type="entry name" value="LEXA REPRESSOR-RELATED"/>
    <property type="match status" value="1"/>
</dbReference>
<dbReference type="InterPro" id="IPR050077">
    <property type="entry name" value="LexA_repressor"/>
</dbReference>
<dbReference type="CDD" id="cd06529">
    <property type="entry name" value="S24_LexA-like"/>
    <property type="match status" value="1"/>
</dbReference>
<dbReference type="NCBIfam" id="NF007621">
    <property type="entry name" value="PRK10276.1"/>
    <property type="match status" value="1"/>
</dbReference>
<dbReference type="Proteomes" id="UP000038750">
    <property type="component" value="Unassembled WGS sequence"/>
</dbReference>
<dbReference type="GO" id="GO:0006281">
    <property type="term" value="P:DNA repair"/>
    <property type="evidence" value="ECO:0007669"/>
    <property type="project" value="UniProtKB-KW"/>
</dbReference>
<feature type="domain" description="Peptidase S24/S26A/S26B/S26C" evidence="8">
    <location>
        <begin position="20"/>
        <end position="133"/>
    </location>
</feature>
<dbReference type="Gene3D" id="2.10.109.10">
    <property type="entry name" value="Umud Fragment, subunit A"/>
    <property type="match status" value="1"/>
</dbReference>
<dbReference type="EC" id="3.4.21.-" evidence="9"/>
<name>A0A0T9MU29_YERIN</name>
<proteinExistence type="inferred from homology"/>
<dbReference type="InterPro" id="IPR036286">
    <property type="entry name" value="LexA/Signal_pep-like_sf"/>
</dbReference>
<evidence type="ECO:0000256" key="5">
    <source>
        <dbReference type="ARBA" id="ARBA00023204"/>
    </source>
</evidence>
<dbReference type="Pfam" id="PF00717">
    <property type="entry name" value="Peptidase_S24"/>
    <property type="match status" value="1"/>
</dbReference>
<evidence type="ECO:0000256" key="3">
    <source>
        <dbReference type="ARBA" id="ARBA00022801"/>
    </source>
</evidence>
<protein>
    <submittedName>
        <fullName evidence="9">Mutagenesis and repair protein MucA</fullName>
        <ecNumber evidence="9">3.4.21.-</ecNumber>
    </submittedName>
</protein>
<dbReference type="RefSeq" id="WP_050074434.1">
    <property type="nucleotide sequence ID" value="NZ_CPZJ01000019.1"/>
</dbReference>
<gene>
    <name evidence="9" type="primary">umuD_2</name>
    <name evidence="9" type="ORF">ERS008530_03862</name>
</gene>
<evidence type="ECO:0000256" key="1">
    <source>
        <dbReference type="ARBA" id="ARBA00007484"/>
    </source>
</evidence>
<dbReference type="PANTHER" id="PTHR33516">
    <property type="entry name" value="LEXA REPRESSOR"/>
    <property type="match status" value="1"/>
</dbReference>
<reference evidence="9 10" key="1">
    <citation type="submission" date="2015-03" db="EMBL/GenBank/DDBJ databases">
        <authorList>
            <person name="Murphy D."/>
        </authorList>
    </citation>
    <scope>NUCLEOTIDE SEQUENCE [LARGE SCALE GENOMIC DNA]</scope>
    <source>
        <strain evidence="9 10">BR165/97</strain>
    </source>
</reference>
<evidence type="ECO:0000256" key="4">
    <source>
        <dbReference type="ARBA" id="ARBA00022813"/>
    </source>
</evidence>
<evidence type="ECO:0000313" key="9">
    <source>
        <dbReference type="EMBL" id="CNG47927.1"/>
    </source>
</evidence>
<keyword evidence="3 7" id="KW-0378">Hydrolase</keyword>
<evidence type="ECO:0000256" key="2">
    <source>
        <dbReference type="ARBA" id="ARBA00022763"/>
    </source>
</evidence>
<dbReference type="GO" id="GO:0009432">
    <property type="term" value="P:SOS response"/>
    <property type="evidence" value="ECO:0007669"/>
    <property type="project" value="UniProtKB-KW"/>
</dbReference>
<evidence type="ECO:0000256" key="6">
    <source>
        <dbReference type="ARBA" id="ARBA00023236"/>
    </source>
</evidence>
<dbReference type="InterPro" id="IPR015927">
    <property type="entry name" value="Peptidase_S24_S26A/B/C"/>
</dbReference>
<keyword evidence="5" id="KW-0234">DNA repair</keyword>
<dbReference type="OrthoDB" id="9787787at2"/>
<accession>A0A0T9MU29</accession>
<dbReference type="SUPFAM" id="SSF51306">
    <property type="entry name" value="LexA/Signal peptidase"/>
    <property type="match status" value="1"/>
</dbReference>
<dbReference type="InterPro" id="IPR039418">
    <property type="entry name" value="LexA-like"/>
</dbReference>
<dbReference type="GO" id="GO:0016787">
    <property type="term" value="F:hydrolase activity"/>
    <property type="evidence" value="ECO:0007669"/>
    <property type="project" value="UniProtKB-KW"/>
</dbReference>
<organism evidence="9 10">
    <name type="scientific">Yersinia intermedia</name>
    <dbReference type="NCBI Taxonomy" id="631"/>
    <lineage>
        <taxon>Bacteria</taxon>
        <taxon>Pseudomonadati</taxon>
        <taxon>Pseudomonadota</taxon>
        <taxon>Gammaproteobacteria</taxon>
        <taxon>Enterobacterales</taxon>
        <taxon>Yersiniaceae</taxon>
        <taxon>Yersinia</taxon>
    </lineage>
</organism>
<evidence type="ECO:0000256" key="7">
    <source>
        <dbReference type="RuleBase" id="RU003991"/>
    </source>
</evidence>
<dbReference type="InterPro" id="IPR006197">
    <property type="entry name" value="Peptidase_S24_LexA"/>
</dbReference>
<keyword evidence="2" id="KW-0227">DNA damage</keyword>